<accession>A0A085WNI1</accession>
<gene>
    <name evidence="1" type="ORF">DB31_7146</name>
</gene>
<dbReference type="Proteomes" id="UP000028725">
    <property type="component" value="Unassembled WGS sequence"/>
</dbReference>
<sequence>MVEFKSSRCVTRRCRLGLLAAHAWIRDDMSQSSLRPT</sequence>
<protein>
    <submittedName>
        <fullName evidence="1">Uncharacterized protein</fullName>
    </submittedName>
</protein>
<dbReference type="AlphaFoldDB" id="A0A085WNI1"/>
<keyword evidence="2" id="KW-1185">Reference proteome</keyword>
<evidence type="ECO:0000313" key="1">
    <source>
        <dbReference type="EMBL" id="KFE69244.1"/>
    </source>
</evidence>
<comment type="caution">
    <text evidence="1">The sequence shown here is derived from an EMBL/GenBank/DDBJ whole genome shotgun (WGS) entry which is preliminary data.</text>
</comment>
<dbReference type="STRING" id="394096.DB31_7146"/>
<evidence type="ECO:0000313" key="2">
    <source>
        <dbReference type="Proteomes" id="UP000028725"/>
    </source>
</evidence>
<dbReference type="EMBL" id="JMCB01000005">
    <property type="protein sequence ID" value="KFE69244.1"/>
    <property type="molecule type" value="Genomic_DNA"/>
</dbReference>
<name>A0A085WNI1_9BACT</name>
<proteinExistence type="predicted"/>
<organism evidence="1 2">
    <name type="scientific">Hyalangium minutum</name>
    <dbReference type="NCBI Taxonomy" id="394096"/>
    <lineage>
        <taxon>Bacteria</taxon>
        <taxon>Pseudomonadati</taxon>
        <taxon>Myxococcota</taxon>
        <taxon>Myxococcia</taxon>
        <taxon>Myxococcales</taxon>
        <taxon>Cystobacterineae</taxon>
        <taxon>Archangiaceae</taxon>
        <taxon>Hyalangium</taxon>
    </lineage>
</organism>
<reference evidence="1 2" key="1">
    <citation type="submission" date="2014-04" db="EMBL/GenBank/DDBJ databases">
        <title>Genome assembly of Hyalangium minutum DSM 14724.</title>
        <authorList>
            <person name="Sharma G."/>
            <person name="Subramanian S."/>
        </authorList>
    </citation>
    <scope>NUCLEOTIDE SEQUENCE [LARGE SCALE GENOMIC DNA]</scope>
    <source>
        <strain evidence="1 2">DSM 14724</strain>
    </source>
</reference>